<dbReference type="RefSeq" id="WP_116347828.1">
    <property type="nucleotide sequence ID" value="NZ_NFZW01000009.1"/>
</dbReference>
<accession>A0A3E0WWS2</accession>
<dbReference type="CDD" id="cd20705">
    <property type="entry name" value="MIX_I"/>
    <property type="match status" value="1"/>
</dbReference>
<name>A0A3E0WWS2_9GAMM</name>
<keyword evidence="2" id="KW-1185">Reference proteome</keyword>
<reference evidence="2" key="1">
    <citation type="submission" date="2017-05" db="EMBL/GenBank/DDBJ databases">
        <authorList>
            <person name="Sharma S."/>
            <person name="Sidhu C."/>
            <person name="Pinnaka A.K."/>
        </authorList>
    </citation>
    <scope>NUCLEOTIDE SEQUENCE [LARGE SCALE GENOMIC DNA]</scope>
    <source>
        <strain evidence="2">AK93</strain>
    </source>
</reference>
<dbReference type="AlphaFoldDB" id="A0A3E0WWS2"/>
<evidence type="ECO:0000313" key="2">
    <source>
        <dbReference type="Proteomes" id="UP000256763"/>
    </source>
</evidence>
<dbReference type="Proteomes" id="UP000256763">
    <property type="component" value="Unassembled WGS sequence"/>
</dbReference>
<dbReference type="EMBL" id="NFZW01000009">
    <property type="protein sequence ID" value="RFA36456.1"/>
    <property type="molecule type" value="Genomic_DNA"/>
</dbReference>
<proteinExistence type="predicted"/>
<sequence length="345" mass="39046">MSAGADNNDPLACAPQRALGDTAHLLDGHRELILPALGKTARLVLRLNDSRFGWLDIPFGRTRAQSREDIEQSREQAPGTRKDISVPILPLCYTTPERDAKQTALPKADGYLYIFVEGRLWRELRSVGRGFYKDVNLAELAGEDEREPTGEPDARILVPYRIDGEPVTVEMCYAHVQWSWERINSMGGLAEEHIGDTPPPMPTDEQLAEAEALRALRMRRLDLSGYAERFPERAPDEQCAGVRNITDVVHLHALKWLQRAQIPVVELDDHLGIVTKLAENYQTAWAEMGKLLEDLRNPEHEGEKANEFPFAPWFDSALLANRYFFADFRIRSWRALLSAPASRVI</sequence>
<gene>
    <name evidence="1" type="ORF">CAL65_10785</name>
</gene>
<comment type="caution">
    <text evidence="1">The sequence shown here is derived from an EMBL/GenBank/DDBJ whole genome shotgun (WGS) entry which is preliminary data.</text>
</comment>
<organism evidence="1 2">
    <name type="scientific">Alkalilimnicola ehrlichii</name>
    <dbReference type="NCBI Taxonomy" id="351052"/>
    <lineage>
        <taxon>Bacteria</taxon>
        <taxon>Pseudomonadati</taxon>
        <taxon>Pseudomonadota</taxon>
        <taxon>Gammaproteobacteria</taxon>
        <taxon>Chromatiales</taxon>
        <taxon>Ectothiorhodospiraceae</taxon>
        <taxon>Alkalilimnicola</taxon>
    </lineage>
</organism>
<protein>
    <submittedName>
        <fullName evidence="1">Uncharacterized protein</fullName>
    </submittedName>
</protein>
<evidence type="ECO:0000313" key="1">
    <source>
        <dbReference type="EMBL" id="RFA36456.1"/>
    </source>
</evidence>